<name>A0ABT8KA06_9MICO</name>
<dbReference type="Pfam" id="PF01814">
    <property type="entry name" value="Hemerythrin"/>
    <property type="match status" value="1"/>
</dbReference>
<dbReference type="EMBL" id="JAROCF010000001">
    <property type="protein sequence ID" value="MDN4613828.1"/>
    <property type="molecule type" value="Genomic_DNA"/>
</dbReference>
<comment type="caution">
    <text evidence="2">The sequence shown here is derived from an EMBL/GenBank/DDBJ whole genome shotgun (WGS) entry which is preliminary data.</text>
</comment>
<dbReference type="Gene3D" id="1.20.120.520">
    <property type="entry name" value="nmb1532 protein domain like"/>
    <property type="match status" value="1"/>
</dbReference>
<proteinExistence type="predicted"/>
<evidence type="ECO:0000313" key="3">
    <source>
        <dbReference type="Proteomes" id="UP001174208"/>
    </source>
</evidence>
<evidence type="ECO:0000313" key="2">
    <source>
        <dbReference type="EMBL" id="MDN4613828.1"/>
    </source>
</evidence>
<protein>
    <submittedName>
        <fullName evidence="2">Hemerythrin domain-containing protein</fullName>
    </submittedName>
</protein>
<organism evidence="2 3">
    <name type="scientific">Leifsonia williamsii</name>
    <dbReference type="NCBI Taxonomy" id="3035919"/>
    <lineage>
        <taxon>Bacteria</taxon>
        <taxon>Bacillati</taxon>
        <taxon>Actinomycetota</taxon>
        <taxon>Actinomycetes</taxon>
        <taxon>Micrococcales</taxon>
        <taxon>Microbacteriaceae</taxon>
        <taxon>Leifsonia</taxon>
    </lineage>
</organism>
<dbReference type="RefSeq" id="WP_301210242.1">
    <property type="nucleotide sequence ID" value="NZ_JAROCF010000001.1"/>
</dbReference>
<accession>A0ABT8KA06</accession>
<keyword evidence="3" id="KW-1185">Reference proteome</keyword>
<reference evidence="2" key="1">
    <citation type="submission" date="2023-06" db="EMBL/GenBank/DDBJ databases">
        <title>MT1 and MT2 Draft Genomes of Novel Species.</title>
        <authorList>
            <person name="Venkateswaran K."/>
        </authorList>
    </citation>
    <scope>NUCLEOTIDE SEQUENCE</scope>
    <source>
        <strain evidence="2">F6_8S_P_1B</strain>
    </source>
</reference>
<dbReference type="InterPro" id="IPR012312">
    <property type="entry name" value="Hemerythrin-like"/>
</dbReference>
<gene>
    <name evidence="2" type="ORF">P5G50_05120</name>
</gene>
<dbReference type="CDD" id="cd12108">
    <property type="entry name" value="Hr-like"/>
    <property type="match status" value="1"/>
</dbReference>
<sequence>MTTRLPSSGPMPDGQHAGCDTSGLILVHRIFRWLYRELPELVRGVPDGDRERAAVVGRYAHLDFYALHLHHHTEDIALWDRLVARDPGCSLHVSRMRAEHAAVAKHLARIEPQLAPWVETADAGRRDAFAADIERLRDTLNVHLAGEEADILPVAGAVLSQQEWDWMEEHTRAELRAHRKELGKDVLALQLGLLLASVPEDEREEWTRENVPPPIRVLYLLLMKRQYDRDMRELYPDRPVPAMV</sequence>
<feature type="domain" description="Hemerythrin-like" evidence="1">
    <location>
        <begin position="27"/>
        <end position="154"/>
    </location>
</feature>
<evidence type="ECO:0000259" key="1">
    <source>
        <dbReference type="Pfam" id="PF01814"/>
    </source>
</evidence>
<dbReference type="Proteomes" id="UP001174208">
    <property type="component" value="Unassembled WGS sequence"/>
</dbReference>